<dbReference type="EMBL" id="RQFA01000037">
    <property type="protein sequence ID" value="TGK34579.1"/>
    <property type="molecule type" value="Genomic_DNA"/>
</dbReference>
<dbReference type="AlphaFoldDB" id="A0A5F1YAZ6"/>
<dbReference type="OrthoDB" id="9881620at2"/>
<evidence type="ECO:0008006" key="4">
    <source>
        <dbReference type="Google" id="ProtNLM"/>
    </source>
</evidence>
<evidence type="ECO:0000256" key="1">
    <source>
        <dbReference type="SAM" id="SignalP"/>
    </source>
</evidence>
<comment type="caution">
    <text evidence="2">The sequence shown here is derived from an EMBL/GenBank/DDBJ whole genome shotgun (WGS) entry which is preliminary data.</text>
</comment>
<keyword evidence="1" id="KW-0732">Signal</keyword>
<keyword evidence="3" id="KW-1185">Reference proteome</keyword>
<feature type="signal peptide" evidence="1">
    <location>
        <begin position="1"/>
        <end position="20"/>
    </location>
</feature>
<evidence type="ECO:0000313" key="2">
    <source>
        <dbReference type="EMBL" id="TGK34579.1"/>
    </source>
</evidence>
<gene>
    <name evidence="2" type="ORF">EHQ17_09170</name>
</gene>
<accession>A0A5F1YAZ6</accession>
<organism evidence="2 3">
    <name type="scientific">Leptospira gomenensis</name>
    <dbReference type="NCBI Taxonomy" id="2484974"/>
    <lineage>
        <taxon>Bacteria</taxon>
        <taxon>Pseudomonadati</taxon>
        <taxon>Spirochaetota</taxon>
        <taxon>Spirochaetia</taxon>
        <taxon>Leptospirales</taxon>
        <taxon>Leptospiraceae</taxon>
        <taxon>Leptospira</taxon>
    </lineage>
</organism>
<protein>
    <recommendedName>
        <fullName evidence="4">PEGA domain-containing protein</fullName>
    </recommendedName>
</protein>
<evidence type="ECO:0000313" key="3">
    <source>
        <dbReference type="Proteomes" id="UP000298277"/>
    </source>
</evidence>
<dbReference type="Proteomes" id="UP000298277">
    <property type="component" value="Unassembled WGS sequence"/>
</dbReference>
<dbReference type="RefSeq" id="WP_135595260.1">
    <property type="nucleotide sequence ID" value="NZ_RQEZ01000114.1"/>
</dbReference>
<proteinExistence type="predicted"/>
<name>A0A5F1YAZ6_9LEPT</name>
<reference evidence="2" key="1">
    <citation type="journal article" date="2019" name="PLoS Negl. Trop. Dis.">
        <title>Revisiting the worldwide diversity of Leptospira species in the environment.</title>
        <authorList>
            <person name="Vincent A.T."/>
            <person name="Schiettekatte O."/>
            <person name="Bourhy P."/>
            <person name="Veyrier F.J."/>
            <person name="Picardeau M."/>
        </authorList>
    </citation>
    <scope>NUCLEOTIDE SEQUENCE [LARGE SCALE GENOMIC DNA]</scope>
    <source>
        <strain evidence="2">201800299</strain>
    </source>
</reference>
<feature type="chain" id="PRO_5043206726" description="PEGA domain-containing protein" evidence="1">
    <location>
        <begin position="21"/>
        <end position="180"/>
    </location>
</feature>
<sequence length="180" mass="19765">MIKKLSILLFLGLVNCATIVSDNVYNYTIASDPVGATVEVTMKGYDAPVAQITTPGTQALNMKNDYSLKFQLKGYKETVVDIRKGIDGWVWGNILIGGLIGLLIDYSTGSMYKPENGVSTVSVTLEKEPKPGKKAAIEGNGIFARIQIVDQYRRSKVALIPLEKGQGQVNYEFHKHIVKN</sequence>